<sequence length="90" mass="10420">MRQDDDGCYLVSVDFEDQVPIGKGKCRCCTVEKERRRKQDEFEIDVRRSDLGSARLLLQPELPEYKWGRITKDIVVKLPSVSTGYDAIRV</sequence>
<comment type="caution">
    <text evidence="1">The sequence shown here is derived from an EMBL/GenBank/DDBJ whole genome shotgun (WGS) entry which is preliminary data.</text>
</comment>
<name>A0ABQ5I0B8_9ASTR</name>
<keyword evidence="2" id="KW-1185">Reference proteome</keyword>
<reference evidence="1" key="1">
    <citation type="journal article" date="2022" name="Int. J. Mol. Sci.">
        <title>Draft Genome of Tanacetum Coccineum: Genomic Comparison of Closely Related Tanacetum-Family Plants.</title>
        <authorList>
            <person name="Yamashiro T."/>
            <person name="Shiraishi A."/>
            <person name="Nakayama K."/>
            <person name="Satake H."/>
        </authorList>
    </citation>
    <scope>NUCLEOTIDE SEQUENCE</scope>
</reference>
<evidence type="ECO:0000313" key="2">
    <source>
        <dbReference type="Proteomes" id="UP001151760"/>
    </source>
</evidence>
<proteinExistence type="predicted"/>
<gene>
    <name evidence="1" type="ORF">Tco_1082372</name>
</gene>
<reference evidence="1" key="2">
    <citation type="submission" date="2022-01" db="EMBL/GenBank/DDBJ databases">
        <authorList>
            <person name="Yamashiro T."/>
            <person name="Shiraishi A."/>
            <person name="Satake H."/>
            <person name="Nakayama K."/>
        </authorList>
    </citation>
    <scope>NUCLEOTIDE SEQUENCE</scope>
</reference>
<accession>A0ABQ5I0B8</accession>
<dbReference type="Proteomes" id="UP001151760">
    <property type="component" value="Unassembled WGS sequence"/>
</dbReference>
<organism evidence="1 2">
    <name type="scientific">Tanacetum coccineum</name>
    <dbReference type="NCBI Taxonomy" id="301880"/>
    <lineage>
        <taxon>Eukaryota</taxon>
        <taxon>Viridiplantae</taxon>
        <taxon>Streptophyta</taxon>
        <taxon>Embryophyta</taxon>
        <taxon>Tracheophyta</taxon>
        <taxon>Spermatophyta</taxon>
        <taxon>Magnoliopsida</taxon>
        <taxon>eudicotyledons</taxon>
        <taxon>Gunneridae</taxon>
        <taxon>Pentapetalae</taxon>
        <taxon>asterids</taxon>
        <taxon>campanulids</taxon>
        <taxon>Asterales</taxon>
        <taxon>Asteraceae</taxon>
        <taxon>Asteroideae</taxon>
        <taxon>Anthemideae</taxon>
        <taxon>Anthemidinae</taxon>
        <taxon>Tanacetum</taxon>
    </lineage>
</organism>
<protein>
    <submittedName>
        <fullName evidence="1">Uncharacterized protein</fullName>
    </submittedName>
</protein>
<evidence type="ECO:0000313" key="1">
    <source>
        <dbReference type="EMBL" id="GJT93527.1"/>
    </source>
</evidence>
<dbReference type="EMBL" id="BQNB010020211">
    <property type="protein sequence ID" value="GJT93527.1"/>
    <property type="molecule type" value="Genomic_DNA"/>
</dbReference>